<comment type="caution">
    <text evidence="2">The sequence shown here is derived from an EMBL/GenBank/DDBJ whole genome shotgun (WGS) entry which is preliminary data.</text>
</comment>
<feature type="compositionally biased region" description="Low complexity" evidence="1">
    <location>
        <begin position="163"/>
        <end position="190"/>
    </location>
</feature>
<sequence length="688" mass="70382">MNFSVFRSEEDPPVRLSVAEEIFTVSYSVLTQFPHSTLARMAHWRRSAGLEVPLRLDSSRPELVMLLLHWLSVRYLYRQSEGYMAGLAEGRPDSEQDTGDCPPRCRPTDDVNDDSSSRCCRSRKSSATAGAGTPRVSAADSDDGPCSCDGNSSDSTATLPRLSSDGSSSGSISTGSISNGSSISNGTTESGESDAMRTLEDGPQPPSWYLGPEDHTTPPHAAAAAAVAVVTSPNLQPTPPAPPPPTTPDGHPADSSTAAPPPQAVLQEANTPTSGASGVVHNGGAPPMESPRAAPAELPYSLSAAAVRQRRQWPYDGSPPLPALPPPLQAEMDCLLDYLGLTAEVYGSLPHVYGIDLPHLLARHDAAPLFSYHSRPSAMTLDGRHLGLRARGYAHASAPLTAASAAAVGAGGGAAAAAAPPRKLLWKLRLSHRGSVGVAGVRAACRPDTSLGVLLVHVEEGSYDRPPLPPTAARPSTALPVISQAAAAAWSGPLPLLAAALPQPSAGHLEAPAAAAAAAATVVAGSGRSSLHVPGFFGWHMAGLAKAYDGADLSGAAGGAAGGVITRVALPPAPSGLQNLNGVGGGACGTGDGGGGGLSYSPYFFEDGDVLLFALDPAARRLEMHHRRLGASYSVALPPPPPPQAAAAGADAAGVREVPYAHVCMYDVGEGLEVLDVALEDLQLMGCV</sequence>
<feature type="compositionally biased region" description="Pro residues" evidence="1">
    <location>
        <begin position="236"/>
        <end position="247"/>
    </location>
</feature>
<evidence type="ECO:0000256" key="1">
    <source>
        <dbReference type="SAM" id="MobiDB-lite"/>
    </source>
</evidence>
<feature type="compositionally biased region" description="Low complexity" evidence="1">
    <location>
        <begin position="221"/>
        <end position="230"/>
    </location>
</feature>
<dbReference type="AlphaFoldDB" id="A0A9W6F684"/>
<dbReference type="Proteomes" id="UP001165080">
    <property type="component" value="Unassembled WGS sequence"/>
</dbReference>
<organism evidence="2 3">
    <name type="scientific">Pleodorina starrii</name>
    <dbReference type="NCBI Taxonomy" id="330485"/>
    <lineage>
        <taxon>Eukaryota</taxon>
        <taxon>Viridiplantae</taxon>
        <taxon>Chlorophyta</taxon>
        <taxon>core chlorophytes</taxon>
        <taxon>Chlorophyceae</taxon>
        <taxon>CS clade</taxon>
        <taxon>Chlamydomonadales</taxon>
        <taxon>Volvocaceae</taxon>
        <taxon>Pleodorina</taxon>
    </lineage>
</organism>
<dbReference type="EMBL" id="BRXU01000020">
    <property type="protein sequence ID" value="GLC57823.1"/>
    <property type="molecule type" value="Genomic_DNA"/>
</dbReference>
<keyword evidence="3" id="KW-1185">Reference proteome</keyword>
<accession>A0A9W6F684</accession>
<evidence type="ECO:0000313" key="3">
    <source>
        <dbReference type="Proteomes" id="UP001165080"/>
    </source>
</evidence>
<name>A0A9W6F684_9CHLO</name>
<protein>
    <submittedName>
        <fullName evidence="2">Uncharacterized protein</fullName>
    </submittedName>
</protein>
<feature type="region of interest" description="Disordered" evidence="1">
    <location>
        <begin position="88"/>
        <end position="294"/>
    </location>
</feature>
<evidence type="ECO:0000313" key="2">
    <source>
        <dbReference type="EMBL" id="GLC57823.1"/>
    </source>
</evidence>
<proteinExistence type="predicted"/>
<reference evidence="2 3" key="1">
    <citation type="journal article" date="2023" name="Commun. Biol.">
        <title>Reorganization of the ancestral sex-determining regions during the evolution of trioecy in Pleodorina starrii.</title>
        <authorList>
            <person name="Takahashi K."/>
            <person name="Suzuki S."/>
            <person name="Kawai-Toyooka H."/>
            <person name="Yamamoto K."/>
            <person name="Hamaji T."/>
            <person name="Ootsuki R."/>
            <person name="Yamaguchi H."/>
            <person name="Kawachi M."/>
            <person name="Higashiyama T."/>
            <person name="Nozaki H."/>
        </authorList>
    </citation>
    <scope>NUCLEOTIDE SEQUENCE [LARGE SCALE GENOMIC DNA]</scope>
    <source>
        <strain evidence="2 3">NIES-4479</strain>
    </source>
</reference>
<gene>
    <name evidence="2" type="primary">PLEST009148</name>
    <name evidence="2" type="ORF">PLESTB_001270700</name>
</gene>
<feature type="compositionally biased region" description="Polar residues" evidence="1">
    <location>
        <begin position="149"/>
        <end position="158"/>
    </location>
</feature>